<gene>
    <name evidence="1" type="ORF">B1H58_04530</name>
</gene>
<organism evidence="1 2">
    <name type="scientific">Pantoea alhagi</name>
    <dbReference type="NCBI Taxonomy" id="1891675"/>
    <lineage>
        <taxon>Bacteria</taxon>
        <taxon>Pseudomonadati</taxon>
        <taxon>Pseudomonadota</taxon>
        <taxon>Gammaproteobacteria</taxon>
        <taxon>Enterobacterales</taxon>
        <taxon>Erwiniaceae</taxon>
        <taxon>Pantoea</taxon>
    </lineage>
</organism>
<dbReference type="EMBL" id="CP019706">
    <property type="protein sequence ID" value="ARJ41347.1"/>
    <property type="molecule type" value="Genomic_DNA"/>
</dbReference>
<accession>A0A1W6B2N7</accession>
<keyword evidence="2" id="KW-1185">Reference proteome</keyword>
<evidence type="ECO:0000313" key="2">
    <source>
        <dbReference type="Proteomes" id="UP000192900"/>
    </source>
</evidence>
<dbReference type="AlphaFoldDB" id="A0A1W6B2N7"/>
<evidence type="ECO:0000313" key="1">
    <source>
        <dbReference type="EMBL" id="ARJ41347.1"/>
    </source>
</evidence>
<proteinExistence type="predicted"/>
<protein>
    <submittedName>
        <fullName evidence="1">Uncharacterized protein</fullName>
    </submittedName>
</protein>
<dbReference type="Proteomes" id="UP000192900">
    <property type="component" value="Chromosome"/>
</dbReference>
<sequence length="74" mass="8545">MKYKKACQLVQPLIENKYWGLIFPSNGATNAIIANMIALEVMKFFIARKRCNVINRCLNFNFPVLETIMGYSIK</sequence>
<name>A0A1W6B2N7_9GAMM</name>
<reference evidence="1 2" key="1">
    <citation type="submission" date="2017-02" db="EMBL/GenBank/DDBJ databases">
        <title>Complete genome sequence of the drought resistance-promoting endophyte Pantoea alhagi LTYR-11Z.</title>
        <authorList>
            <person name="Zhang L."/>
        </authorList>
    </citation>
    <scope>NUCLEOTIDE SEQUENCE [LARGE SCALE GENOMIC DNA]</scope>
    <source>
        <strain evidence="1 2">LTYR-11Z</strain>
    </source>
</reference>
<dbReference type="KEGG" id="palh:B1H58_04530"/>